<accession>A0ABU2BW32</accession>
<dbReference type="PANTHER" id="PTHR10091">
    <property type="entry name" value="ALDOSE-1-EPIMERASE"/>
    <property type="match status" value="1"/>
</dbReference>
<dbReference type="SUPFAM" id="SSF74650">
    <property type="entry name" value="Galactose mutarotase-like"/>
    <property type="match status" value="1"/>
</dbReference>
<dbReference type="InterPro" id="IPR047215">
    <property type="entry name" value="Galactose_mutarotase-like"/>
</dbReference>
<organism evidence="6 7">
    <name type="scientific">Nocardioides marmoribigeumensis</name>
    <dbReference type="NCBI Taxonomy" id="433649"/>
    <lineage>
        <taxon>Bacteria</taxon>
        <taxon>Bacillati</taxon>
        <taxon>Actinomycetota</taxon>
        <taxon>Actinomycetes</taxon>
        <taxon>Propionibacteriales</taxon>
        <taxon>Nocardioidaceae</taxon>
        <taxon>Nocardioides</taxon>
    </lineage>
</organism>
<dbReference type="Proteomes" id="UP001183648">
    <property type="component" value="Unassembled WGS sequence"/>
</dbReference>
<evidence type="ECO:0000313" key="6">
    <source>
        <dbReference type="EMBL" id="MDR7362844.1"/>
    </source>
</evidence>
<comment type="catalytic activity">
    <reaction evidence="5">
        <text>alpha-D-glucose = beta-D-glucose</text>
        <dbReference type="Rhea" id="RHEA:10264"/>
        <dbReference type="ChEBI" id="CHEBI:15903"/>
        <dbReference type="ChEBI" id="CHEBI:17925"/>
        <dbReference type="EC" id="5.1.3.3"/>
    </reaction>
</comment>
<evidence type="ECO:0000256" key="5">
    <source>
        <dbReference type="PIRNR" id="PIRNR005096"/>
    </source>
</evidence>
<dbReference type="InterPro" id="IPR014718">
    <property type="entry name" value="GH-type_carb-bd"/>
</dbReference>
<dbReference type="EC" id="5.1.3.3" evidence="5"/>
<sequence>MLVVGAAPGPVVEVLTLGAALHTLTVTCGDGVRRNVALGHRSVEDRLASPAYVGATVGRYANRIAGASFELDGREVRLAANEDGNSLHGGPDGFDRRLWEVVSQTEDEVVLELVSPDGDQGFPGTVTARVAYQVDGDGVTIELTATTDAPTVVNLTHHAYLNLDGQDAGTVDDHVLEVPSDHYLPVLEGIPTGIAPVDGTPFDLRAPTRVGQAARSGHEQVAAACGLDHCLAVRGDGLRRHATLSTPTTSTRVELWSDQPGLQVFTANFDAPVPSLAGGIYRMGDGLALEPQLFPDTPHHPQWPSAVLRPGETYRSRIEWRFA</sequence>
<evidence type="ECO:0000256" key="3">
    <source>
        <dbReference type="ARBA" id="ARBA00023235"/>
    </source>
</evidence>
<dbReference type="InterPro" id="IPR008183">
    <property type="entry name" value="Aldose_1/G6P_1-epimerase"/>
</dbReference>
<keyword evidence="3 5" id="KW-0413">Isomerase</keyword>
<comment type="pathway">
    <text evidence="1 5">Carbohydrate metabolism; hexose metabolism.</text>
</comment>
<name>A0ABU2BW32_9ACTN</name>
<dbReference type="InterPro" id="IPR011013">
    <property type="entry name" value="Gal_mutarotase_sf_dom"/>
</dbReference>
<dbReference type="Gene3D" id="2.70.98.10">
    <property type="match status" value="1"/>
</dbReference>
<dbReference type="InterPro" id="IPR015443">
    <property type="entry name" value="Aldose_1-epimerase"/>
</dbReference>
<evidence type="ECO:0000256" key="1">
    <source>
        <dbReference type="ARBA" id="ARBA00005028"/>
    </source>
</evidence>
<dbReference type="EMBL" id="JAVDYG010000001">
    <property type="protein sequence ID" value="MDR7362844.1"/>
    <property type="molecule type" value="Genomic_DNA"/>
</dbReference>
<dbReference type="PIRSF" id="PIRSF005096">
    <property type="entry name" value="GALM"/>
    <property type="match status" value="1"/>
</dbReference>
<keyword evidence="7" id="KW-1185">Reference proteome</keyword>
<keyword evidence="4 5" id="KW-0119">Carbohydrate metabolism</keyword>
<comment type="similarity">
    <text evidence="2 5">Belongs to the aldose epimerase family.</text>
</comment>
<reference evidence="6 7" key="1">
    <citation type="submission" date="2023-07" db="EMBL/GenBank/DDBJ databases">
        <title>Sequencing the genomes of 1000 actinobacteria strains.</title>
        <authorList>
            <person name="Klenk H.-P."/>
        </authorList>
    </citation>
    <scope>NUCLEOTIDE SEQUENCE [LARGE SCALE GENOMIC DNA]</scope>
    <source>
        <strain evidence="6 7">DSM 19426</strain>
    </source>
</reference>
<dbReference type="PANTHER" id="PTHR10091:SF0">
    <property type="entry name" value="GALACTOSE MUTAROTASE"/>
    <property type="match status" value="1"/>
</dbReference>
<dbReference type="Pfam" id="PF01263">
    <property type="entry name" value="Aldose_epim"/>
    <property type="match status" value="1"/>
</dbReference>
<gene>
    <name evidence="6" type="ORF">J2S63_002397</name>
</gene>
<dbReference type="GO" id="GO:0004034">
    <property type="term" value="F:aldose 1-epimerase activity"/>
    <property type="evidence" value="ECO:0007669"/>
    <property type="project" value="UniProtKB-EC"/>
</dbReference>
<dbReference type="CDD" id="cd09019">
    <property type="entry name" value="galactose_mutarotase_like"/>
    <property type="match status" value="1"/>
</dbReference>
<protein>
    <recommendedName>
        <fullName evidence="5">Aldose 1-epimerase</fullName>
        <ecNumber evidence="5">5.1.3.3</ecNumber>
    </recommendedName>
</protein>
<evidence type="ECO:0000256" key="2">
    <source>
        <dbReference type="ARBA" id="ARBA00006206"/>
    </source>
</evidence>
<comment type="caution">
    <text evidence="6">The sequence shown here is derived from an EMBL/GenBank/DDBJ whole genome shotgun (WGS) entry which is preliminary data.</text>
</comment>
<evidence type="ECO:0000313" key="7">
    <source>
        <dbReference type="Proteomes" id="UP001183648"/>
    </source>
</evidence>
<evidence type="ECO:0000256" key="4">
    <source>
        <dbReference type="ARBA" id="ARBA00023277"/>
    </source>
</evidence>
<dbReference type="NCBIfam" id="NF008277">
    <property type="entry name" value="PRK11055.1"/>
    <property type="match status" value="1"/>
</dbReference>
<proteinExistence type="inferred from homology"/>